<dbReference type="RefSeq" id="WP_168104716.1">
    <property type="nucleotide sequence ID" value="NZ_CP051215.1"/>
</dbReference>
<feature type="domain" description="Flavodoxin-like fold" evidence="2">
    <location>
        <begin position="4"/>
        <end position="154"/>
    </location>
</feature>
<keyword evidence="4" id="KW-1185">Reference proteome</keyword>
<sequence length="168" mass="20243">MKEKKLLIIGHPEFSTNSNHNKNIFYLLNQEKIDQILLLEQEFNPETNSFNYENSLKALLEADHIIFFHPIWWYSVPWTMKLWMDSVLSTFYNTHKETKKKVSIIITCGRTEHFYNKKDLQNVLLPVIETYQYMGWNVDHIYPLYEIHNKTDKEWKQFATLINEDLLA</sequence>
<dbReference type="Gene3D" id="3.40.50.360">
    <property type="match status" value="1"/>
</dbReference>
<accession>A0A846U156</accession>
<dbReference type="InterPro" id="IPR003680">
    <property type="entry name" value="Flavodoxin_fold"/>
</dbReference>
<dbReference type="GO" id="GO:0009055">
    <property type="term" value="F:electron transfer activity"/>
    <property type="evidence" value="ECO:0007669"/>
    <property type="project" value="TreeGrafter"/>
</dbReference>
<dbReference type="Proteomes" id="UP000584587">
    <property type="component" value="Unassembled WGS sequence"/>
</dbReference>
<evidence type="ECO:0000256" key="1">
    <source>
        <dbReference type="ARBA" id="ARBA00023002"/>
    </source>
</evidence>
<comment type="caution">
    <text evidence="3">The sequence shown here is derived from an EMBL/GenBank/DDBJ whole genome shotgun (WGS) entry which is preliminary data.</text>
</comment>
<organism evidence="3 4">
    <name type="scientific">Spiroplasma platyhelix PALS-1</name>
    <dbReference type="NCBI Taxonomy" id="1276218"/>
    <lineage>
        <taxon>Bacteria</taxon>
        <taxon>Bacillati</taxon>
        <taxon>Mycoplasmatota</taxon>
        <taxon>Mollicutes</taxon>
        <taxon>Entomoplasmatales</taxon>
        <taxon>Spiroplasmataceae</taxon>
        <taxon>Spiroplasma</taxon>
    </lineage>
</organism>
<protein>
    <submittedName>
        <fullName evidence="3">NAD(P)H-dependent oxidoreductase</fullName>
    </submittedName>
</protein>
<dbReference type="PANTHER" id="PTHR47307">
    <property type="entry name" value="GLUTATHIONE-REGULATED POTASSIUM-EFFLUX SYSTEM ANCILLARY PROTEIN KEFG"/>
    <property type="match status" value="1"/>
</dbReference>
<evidence type="ECO:0000259" key="2">
    <source>
        <dbReference type="Pfam" id="PF02525"/>
    </source>
</evidence>
<evidence type="ECO:0000313" key="3">
    <source>
        <dbReference type="EMBL" id="NKE38239.1"/>
    </source>
</evidence>
<keyword evidence="1" id="KW-0560">Oxidoreductase</keyword>
<evidence type="ECO:0000313" key="4">
    <source>
        <dbReference type="Proteomes" id="UP000584587"/>
    </source>
</evidence>
<reference evidence="3 4" key="1">
    <citation type="submission" date="2020-04" db="EMBL/GenBank/DDBJ databases">
        <title>Complete genome sequence of Spiroplasma platyhelix ATCC 51748, an insect isolate.</title>
        <authorList>
            <person name="Green E.A."/>
            <person name="Klassen J.L."/>
        </authorList>
    </citation>
    <scope>NUCLEOTIDE SEQUENCE [LARGE SCALE GENOMIC DNA]</scope>
    <source>
        <strain evidence="3 4">PALS-1</strain>
    </source>
</reference>
<dbReference type="SUPFAM" id="SSF52218">
    <property type="entry name" value="Flavoproteins"/>
    <property type="match status" value="1"/>
</dbReference>
<dbReference type="InterPro" id="IPR046980">
    <property type="entry name" value="KefG/KefF"/>
</dbReference>
<proteinExistence type="predicted"/>
<dbReference type="Pfam" id="PF02525">
    <property type="entry name" value="Flavodoxin_2"/>
    <property type="match status" value="1"/>
</dbReference>
<name>A0A846U156_9MOLU</name>
<dbReference type="AlphaFoldDB" id="A0A846U156"/>
<dbReference type="EMBL" id="JAAVVK010000001">
    <property type="protein sequence ID" value="NKE38239.1"/>
    <property type="molecule type" value="Genomic_DNA"/>
</dbReference>
<dbReference type="InterPro" id="IPR029039">
    <property type="entry name" value="Flavoprotein-like_sf"/>
</dbReference>
<dbReference type="GO" id="GO:0010181">
    <property type="term" value="F:FMN binding"/>
    <property type="evidence" value="ECO:0007669"/>
    <property type="project" value="TreeGrafter"/>
</dbReference>
<gene>
    <name evidence="3" type="ORF">HER12_00515</name>
</gene>
<dbReference type="PANTHER" id="PTHR47307:SF1">
    <property type="entry name" value="GLUTATHIONE-REGULATED POTASSIUM-EFFLUX SYSTEM ANCILLARY PROTEIN KEFG"/>
    <property type="match status" value="1"/>
</dbReference>
<dbReference type="GO" id="GO:0003955">
    <property type="term" value="F:NAD(P)H dehydrogenase (quinone) activity"/>
    <property type="evidence" value="ECO:0007669"/>
    <property type="project" value="TreeGrafter"/>
</dbReference>